<organism evidence="3 4">
    <name type="scientific">Botryotinia convoluta</name>
    <dbReference type="NCBI Taxonomy" id="54673"/>
    <lineage>
        <taxon>Eukaryota</taxon>
        <taxon>Fungi</taxon>
        <taxon>Dikarya</taxon>
        <taxon>Ascomycota</taxon>
        <taxon>Pezizomycotina</taxon>
        <taxon>Leotiomycetes</taxon>
        <taxon>Helotiales</taxon>
        <taxon>Sclerotiniaceae</taxon>
        <taxon>Botryotinia</taxon>
    </lineage>
</organism>
<proteinExistence type="predicted"/>
<feature type="region of interest" description="Disordered" evidence="2">
    <location>
        <begin position="1"/>
        <end position="193"/>
    </location>
</feature>
<evidence type="ECO:0000313" key="4">
    <source>
        <dbReference type="Proteomes" id="UP000297527"/>
    </source>
</evidence>
<keyword evidence="4" id="KW-1185">Reference proteome</keyword>
<reference evidence="3 4" key="1">
    <citation type="submission" date="2017-12" db="EMBL/GenBank/DDBJ databases">
        <title>Comparative genomics of Botrytis spp.</title>
        <authorList>
            <person name="Valero-Jimenez C.A."/>
            <person name="Tapia P."/>
            <person name="Veloso J."/>
            <person name="Silva-Moreno E."/>
            <person name="Staats M."/>
            <person name="Valdes J.H."/>
            <person name="Van Kan J.A.L."/>
        </authorList>
    </citation>
    <scope>NUCLEOTIDE SEQUENCE [LARGE SCALE GENOMIC DNA]</scope>
    <source>
        <strain evidence="3 4">MUCL11595</strain>
    </source>
</reference>
<evidence type="ECO:0000256" key="2">
    <source>
        <dbReference type="SAM" id="MobiDB-lite"/>
    </source>
</evidence>
<protein>
    <submittedName>
        <fullName evidence="3">Uncharacterized protein</fullName>
    </submittedName>
</protein>
<dbReference type="Proteomes" id="UP000297527">
    <property type="component" value="Unassembled WGS sequence"/>
</dbReference>
<feature type="coiled-coil region" evidence="1">
    <location>
        <begin position="221"/>
        <end position="304"/>
    </location>
</feature>
<name>A0A4Z1IG87_9HELO</name>
<feature type="compositionally biased region" description="Basic and acidic residues" evidence="2">
    <location>
        <begin position="388"/>
        <end position="400"/>
    </location>
</feature>
<dbReference type="OrthoDB" id="3563512at2759"/>
<dbReference type="AlphaFoldDB" id="A0A4Z1IG87"/>
<comment type="caution">
    <text evidence="3">The sequence shown here is derived from an EMBL/GenBank/DDBJ whole genome shotgun (WGS) entry which is preliminary data.</text>
</comment>
<feature type="compositionally biased region" description="Polar residues" evidence="2">
    <location>
        <begin position="74"/>
        <end position="84"/>
    </location>
</feature>
<feature type="compositionally biased region" description="Acidic residues" evidence="2">
    <location>
        <begin position="148"/>
        <end position="160"/>
    </location>
</feature>
<dbReference type="EMBL" id="PQXN01000058">
    <property type="protein sequence ID" value="TGO58130.1"/>
    <property type="molecule type" value="Genomic_DNA"/>
</dbReference>
<feature type="region of interest" description="Disordered" evidence="2">
    <location>
        <begin position="385"/>
        <end position="404"/>
    </location>
</feature>
<feature type="coiled-coil region" evidence="1">
    <location>
        <begin position="513"/>
        <end position="572"/>
    </location>
</feature>
<sequence length="625" mass="71385">MTSNKNKRSTPHKSPHKYSPHKSQKPGKAHKSPKEKVTPAKSSLPSLPILPQKNAEAVPPILPPTRRILFPQSLKKSNSQQPFSSPHAVKIDHQKTKKHTLSSPAAKYSDDRSFKKQCLSSPSPAKRTRLLPVTPERVTERERTIPSSDDEDENGNENEDNTPSPSSRKRKSNTMASAAGSHKKTPPPRTSVAVVIPPRQQPSSSFSTIHPNSPAAQNFDITVLRLEKEELQHRLDVSSQQAQKAMNDATKWENRCKETTDVQDNLNRLLRAEIEDKERLQEQLESFREQAHGLNLEAKNWEDKWKEVASENYALRKRFDSKMKTRKGDKLTTEQWRLRYISENEKTIKLQRELKQIKINPEPLHLTEKIKNLELELSNLKSKHHLTKTSEETPQEEHLESTNTHLAKQISQLKQELQKRDLLITNLTQPPHDSPQQLSQDETASNSLPITQIISNLTTQIQTLKQEVLHKEHLSFRIAQLTESLDFKCDLISQADRTHAFEITALHQQIAQLKLLVASKNKVSDELADLRKEWEKMREEILDKDEEIEILTREYEEERSRMRREVERLEGEGRVKDAGLQRMGVLVAGWVLKWRSLGEEEEGMGMGGGVPGVEGVGICVDGVRM</sequence>
<evidence type="ECO:0000313" key="3">
    <source>
        <dbReference type="EMBL" id="TGO58130.1"/>
    </source>
</evidence>
<gene>
    <name evidence="3" type="ORF">BCON_0058g00120</name>
</gene>
<accession>A0A4Z1IG87</accession>
<keyword evidence="1" id="KW-0175">Coiled coil</keyword>
<evidence type="ECO:0000256" key="1">
    <source>
        <dbReference type="SAM" id="Coils"/>
    </source>
</evidence>
<feature type="compositionally biased region" description="Basic residues" evidence="2">
    <location>
        <begin position="1"/>
        <end position="31"/>
    </location>
</feature>